<dbReference type="EMBL" id="CAJVPM010001996">
    <property type="protein sequence ID" value="CAG8478036.1"/>
    <property type="molecule type" value="Genomic_DNA"/>
</dbReference>
<sequence length="86" mass="9840">MQYFVENVERISQTFSRSSSMQVENSSISSSVERFTDEEPPPSYFEAILQTPRTENNISSSEIEQDVSISTNRLSDYIAQNISLHE</sequence>
<proteinExistence type="predicted"/>
<evidence type="ECO:0000313" key="1">
    <source>
        <dbReference type="EMBL" id="CAG8478036.1"/>
    </source>
</evidence>
<dbReference type="Proteomes" id="UP000789860">
    <property type="component" value="Unassembled WGS sequence"/>
</dbReference>
<name>A0ACA9KJX1_9GLOM</name>
<gene>
    <name evidence="1" type="ORF">SCALOS_LOCUS2311</name>
</gene>
<accession>A0ACA9KJX1</accession>
<comment type="caution">
    <text evidence="1">The sequence shown here is derived from an EMBL/GenBank/DDBJ whole genome shotgun (WGS) entry which is preliminary data.</text>
</comment>
<keyword evidence="2" id="KW-1185">Reference proteome</keyword>
<organism evidence="1 2">
    <name type="scientific">Scutellospora calospora</name>
    <dbReference type="NCBI Taxonomy" id="85575"/>
    <lineage>
        <taxon>Eukaryota</taxon>
        <taxon>Fungi</taxon>
        <taxon>Fungi incertae sedis</taxon>
        <taxon>Mucoromycota</taxon>
        <taxon>Glomeromycotina</taxon>
        <taxon>Glomeromycetes</taxon>
        <taxon>Diversisporales</taxon>
        <taxon>Gigasporaceae</taxon>
        <taxon>Scutellospora</taxon>
    </lineage>
</organism>
<protein>
    <submittedName>
        <fullName evidence="1">4555_t:CDS:1</fullName>
    </submittedName>
</protein>
<evidence type="ECO:0000313" key="2">
    <source>
        <dbReference type="Proteomes" id="UP000789860"/>
    </source>
</evidence>
<reference evidence="1" key="1">
    <citation type="submission" date="2021-06" db="EMBL/GenBank/DDBJ databases">
        <authorList>
            <person name="Kallberg Y."/>
            <person name="Tangrot J."/>
            <person name="Rosling A."/>
        </authorList>
    </citation>
    <scope>NUCLEOTIDE SEQUENCE</scope>
    <source>
        <strain evidence="1">AU212A</strain>
    </source>
</reference>